<protein>
    <submittedName>
        <fullName evidence="3">Glutathione S-transferase family protein</fullName>
    </submittedName>
</protein>
<feature type="domain" description="GST C-terminal" evidence="2">
    <location>
        <begin position="108"/>
        <end position="236"/>
    </location>
</feature>
<reference evidence="3 4" key="1">
    <citation type="journal article" date="2012" name="Microbes Environ.">
        <title>Complete genome sequence of Bradyrhizobium sp. S23321: insights into symbiosis evolution in soil oligotrophs.</title>
        <authorList>
            <person name="Okubo T."/>
            <person name="Tsukui T."/>
            <person name="Maita H."/>
            <person name="Okamoto S."/>
            <person name="Oshima K."/>
            <person name="Fujisawa T."/>
            <person name="Saito A."/>
            <person name="Futamata H."/>
            <person name="Hattori R."/>
            <person name="Shimomura Y."/>
            <person name="Haruta S."/>
            <person name="Morimoto S."/>
            <person name="Wang Y."/>
            <person name="Sakai Y."/>
            <person name="Hattori M."/>
            <person name="Aizawa S."/>
            <person name="Nagashima K.V.P."/>
            <person name="Masuda S."/>
            <person name="Hattori T."/>
            <person name="Yamashita A."/>
            <person name="Bao Z."/>
            <person name="Hayatsu M."/>
            <person name="Kajiya-Kanegae H."/>
            <person name="Yoshinaga I."/>
            <person name="Sakamoto K."/>
            <person name="Toyota K."/>
            <person name="Nakao M."/>
            <person name="Kohara M."/>
            <person name="Anda M."/>
            <person name="Niwa R."/>
            <person name="Jung-Hwan P."/>
            <person name="Sameshima-Saito R."/>
            <person name="Tokuda S."/>
            <person name="Yamamoto S."/>
            <person name="Yamamoto S."/>
            <person name="Yokoyama T."/>
            <person name="Akutsu T."/>
            <person name="Nakamura Y."/>
            <person name="Nakahira-Yanaka Y."/>
            <person name="Takada Hoshino Y."/>
            <person name="Hirakawa H."/>
            <person name="Mitsui H."/>
            <person name="Terasawa K."/>
            <person name="Itakura M."/>
            <person name="Sato S."/>
            <person name="Ikeda-Ohtsubo W."/>
            <person name="Sakakura N."/>
            <person name="Kaminuma E."/>
            <person name="Minamisawa K."/>
        </authorList>
    </citation>
    <scope>NUCLEOTIDE SEQUENCE [LARGE SCALE GENOMIC DNA]</scope>
    <source>
        <strain evidence="3 4">S23321</strain>
    </source>
</reference>
<dbReference type="KEGG" id="brs:S23_58880"/>
<evidence type="ECO:0000313" key="4">
    <source>
        <dbReference type="Proteomes" id="UP000007886"/>
    </source>
</evidence>
<dbReference type="InterPro" id="IPR040079">
    <property type="entry name" value="Glutathione_S-Trfase"/>
</dbReference>
<evidence type="ECO:0000259" key="1">
    <source>
        <dbReference type="PROSITE" id="PS50404"/>
    </source>
</evidence>
<dbReference type="Proteomes" id="UP000007886">
    <property type="component" value="Chromosome"/>
</dbReference>
<name>A0AAI8MF24_9BRAD</name>
<dbReference type="PANTHER" id="PTHR44051:SF2">
    <property type="entry name" value="HYPOTHETICAL GLUTATHIONE S-TRANSFERASE LIKE PROTEIN"/>
    <property type="match status" value="1"/>
</dbReference>
<dbReference type="Gene3D" id="3.40.30.10">
    <property type="entry name" value="Glutaredoxin"/>
    <property type="match status" value="1"/>
</dbReference>
<evidence type="ECO:0000313" key="3">
    <source>
        <dbReference type="EMBL" id="BAL79078.1"/>
    </source>
</evidence>
<dbReference type="PROSITE" id="PS50405">
    <property type="entry name" value="GST_CTER"/>
    <property type="match status" value="1"/>
</dbReference>
<dbReference type="SUPFAM" id="SSF52833">
    <property type="entry name" value="Thioredoxin-like"/>
    <property type="match status" value="1"/>
</dbReference>
<keyword evidence="4" id="KW-1185">Reference proteome</keyword>
<dbReference type="InterPro" id="IPR004045">
    <property type="entry name" value="Glutathione_S-Trfase_N"/>
</dbReference>
<dbReference type="PANTHER" id="PTHR44051">
    <property type="entry name" value="GLUTATHIONE S-TRANSFERASE-RELATED"/>
    <property type="match status" value="1"/>
</dbReference>
<proteinExistence type="predicted"/>
<dbReference type="InterPro" id="IPR036282">
    <property type="entry name" value="Glutathione-S-Trfase_C_sf"/>
</dbReference>
<dbReference type="InterPro" id="IPR010987">
    <property type="entry name" value="Glutathione-S-Trfase_C-like"/>
</dbReference>
<gene>
    <name evidence="3" type="ORF">S23_58880</name>
</gene>
<dbReference type="Gene3D" id="1.20.1050.10">
    <property type="match status" value="1"/>
</dbReference>
<dbReference type="PROSITE" id="PS50404">
    <property type="entry name" value="GST_NTER"/>
    <property type="match status" value="1"/>
</dbReference>
<dbReference type="SUPFAM" id="SSF47616">
    <property type="entry name" value="GST C-terminal domain-like"/>
    <property type="match status" value="1"/>
</dbReference>
<dbReference type="InterPro" id="IPR036249">
    <property type="entry name" value="Thioredoxin-like_sf"/>
</dbReference>
<accession>A0AAI8MF24</accession>
<dbReference type="Pfam" id="PF14497">
    <property type="entry name" value="GST_C_3"/>
    <property type="match status" value="1"/>
</dbReference>
<feature type="domain" description="GST N-terminal" evidence="1">
    <location>
        <begin position="23"/>
        <end position="105"/>
    </location>
</feature>
<dbReference type="InterPro" id="IPR004046">
    <property type="entry name" value="GST_C"/>
</dbReference>
<dbReference type="SFLD" id="SFLDS00019">
    <property type="entry name" value="Glutathione_Transferase_(cytos"/>
    <property type="match status" value="1"/>
</dbReference>
<organism evidence="3 4">
    <name type="scientific">Bradyrhizobium cosmicum</name>
    <dbReference type="NCBI Taxonomy" id="1404864"/>
    <lineage>
        <taxon>Bacteria</taxon>
        <taxon>Pseudomonadati</taxon>
        <taxon>Pseudomonadota</taxon>
        <taxon>Alphaproteobacteria</taxon>
        <taxon>Hyphomicrobiales</taxon>
        <taxon>Nitrobacteraceae</taxon>
        <taxon>Bradyrhizobium</taxon>
    </lineage>
</organism>
<dbReference type="EMBL" id="AP012279">
    <property type="protein sequence ID" value="BAL79078.1"/>
    <property type="molecule type" value="Genomic_DNA"/>
</dbReference>
<sequence>MFCYADRMYYRYPGFVGKERTMPSYRLHYFPESGNSYKLALMLTMCGKRFEPVWTDFAGGITRTADWRRTVNEMGEIPVLEIDNVKMTQTAPLLLKLADQYGRFGGETPEEKFELMRWLFWDNHKLTGYMAAYRYMRTFIPDGDPQVLKYFRRRLDDFIGILEQHLARNAFAIGGNPTVADFSMMAYLHYPSDEHGYDFAQSHPAIHAWLGRLAALPGWKSAYDLLPGKRLTHYAT</sequence>
<evidence type="ECO:0000259" key="2">
    <source>
        <dbReference type="PROSITE" id="PS50405"/>
    </source>
</evidence>
<dbReference type="AlphaFoldDB" id="A0AAI8MF24"/>